<dbReference type="STRING" id="1093900.A0A507BIR4"/>
<protein>
    <recommendedName>
        <fullName evidence="4">Peptidase S33 tripeptidyl aminopeptidase-like C-terminal domain-containing protein</fullName>
    </recommendedName>
</protein>
<evidence type="ECO:0000259" key="4">
    <source>
        <dbReference type="Pfam" id="PF08386"/>
    </source>
</evidence>
<dbReference type="AlphaFoldDB" id="A0A507BIR4"/>
<dbReference type="SUPFAM" id="SSF53474">
    <property type="entry name" value="alpha/beta-Hydrolases"/>
    <property type="match status" value="1"/>
</dbReference>
<gene>
    <name evidence="5" type="ORF">E0L32_002511</name>
</gene>
<dbReference type="InParanoid" id="A0A507BIR4"/>
<dbReference type="InterPro" id="IPR051601">
    <property type="entry name" value="Serine_prot/Carboxylest_S33"/>
</dbReference>
<sequence length="1144" mass="122847">MRFCGFFVAAVGYAGAVVSASSPLELELDSILASRNLVLLPRSDITDTLTDIKSLLKTSHVVQARPPLYPRQSNNSLGDLLGGEGLGDLVKTLGNLPKLIDTILKLASDEFLSTLHDSVINLAPTLAPPVPQQVRSLLSGALDLIGMIQKLDLRSILGLFKDIDIKGLVSSALQLLTPDSIDAIKGLVSSAQSLLTSSFVKQVQSLISGVAPLLEGFKDLDLKALIDQVTPLLSELSEIDLKGLVSSVSSLLKPESIKSIMDLLGNLQGLLTKDFLGQVKDLIGGIGPLLEGLKDIDLKKLVEKIIPLLDNLSQLDVDGLLKSISPLLTPDSVNGIIGLLDNAEGLLTKEFVTQTQSLIGGAAPLLSALGGIDIKGLLSTLEPLLNSLGKIDLAGLLKSIEPLLDSLKDIDIKSLVESITPLLTPDGLQGIVGLLGNAERLLTTKFINETQSLIGNAGPLLDTVGQIDLKGLINGITPLLDVFKKIDFESLLSSITPLLDALKNIDIKDLIEKIKPVLDMLSKVDLETLLSSITPLLTPTSIKGLMGLLGNAQSLLTADIVSYARTLISDAAPLVSALSQFVVTLLNALLGNISSVLSVILSARFAGASPASTNTTDIGSVEWGSCNRNLSGLPKVLCGNLTVPLDYTNQTDSRTITLRLIKSSAKKQPAPKGSILLNYGGPGQDGVNSFLHYFTKQRKYIGEDHDMISWDPRATRDTLPANCIDATDPNAVGMASFGKKWHDSSDVSGATNWAEGTVLADACYSALRDVGPYVGMAATARDAMAIVDALKEDGMLRYWGRSLNVLHFYETSAETNCLAGLSGGTALGATVAAMFPNRMDRIILDGVMNAHQYYHDLAETEWFSSSEMAFRMVMDACVEIGPEKCPIARSNSTGEELIRHFEQVFAHIRKNPIPVSSPELAYGSLIDYTTIMDYVYTRLYAPPKFQYLIKVLEALSERNATKYQEVYALDKLASPKLPSEDAVPAAQFAPVVIRCGDRFPRKKNADDVDKALDRAHEISPNFGYYGANLNAQLCAQWKFEAVERYAGDFSVSTKNPVLFISNSVDPATPIVSARNMSSSFHGSVLLEQESVGHVTFMTQESNCTRDAILAYLADGELPEKGTKCKANLPIASYVSGEFEGLDQV</sequence>
<accession>A0A507BIR4</accession>
<feature type="chain" id="PRO_5021465679" description="Peptidase S33 tripeptidyl aminopeptidase-like C-terminal domain-containing protein" evidence="3">
    <location>
        <begin position="17"/>
        <end position="1144"/>
    </location>
</feature>
<dbReference type="EMBL" id="SKBQ01000010">
    <property type="protein sequence ID" value="TPX18654.1"/>
    <property type="molecule type" value="Genomic_DNA"/>
</dbReference>
<proteinExistence type="inferred from homology"/>
<dbReference type="Proteomes" id="UP000319257">
    <property type="component" value="Unassembled WGS sequence"/>
</dbReference>
<feature type="domain" description="Peptidase S33 tripeptidyl aminopeptidase-like C-terminal" evidence="4">
    <location>
        <begin position="1022"/>
        <end position="1124"/>
    </location>
</feature>
<comment type="similarity">
    <text evidence="1">Belongs to the peptidase S33 family.</text>
</comment>
<dbReference type="GO" id="GO:0016787">
    <property type="term" value="F:hydrolase activity"/>
    <property type="evidence" value="ECO:0007669"/>
    <property type="project" value="UniProtKB-KW"/>
</dbReference>
<dbReference type="PANTHER" id="PTHR43248">
    <property type="entry name" value="2-SUCCINYL-6-HYDROXY-2,4-CYCLOHEXADIENE-1-CARBOXYLATE SYNTHASE"/>
    <property type="match status" value="1"/>
</dbReference>
<keyword evidence="6" id="KW-1185">Reference proteome</keyword>
<dbReference type="PANTHER" id="PTHR43248:SF25">
    <property type="entry name" value="AB HYDROLASE-1 DOMAIN-CONTAINING PROTEIN-RELATED"/>
    <property type="match status" value="1"/>
</dbReference>
<dbReference type="OrthoDB" id="6090458at2759"/>
<dbReference type="Gene3D" id="3.40.50.1820">
    <property type="entry name" value="alpha/beta hydrolase"/>
    <property type="match status" value="1"/>
</dbReference>
<dbReference type="Pfam" id="PF08386">
    <property type="entry name" value="Abhydrolase_4"/>
    <property type="match status" value="1"/>
</dbReference>
<evidence type="ECO:0000256" key="1">
    <source>
        <dbReference type="ARBA" id="ARBA00010088"/>
    </source>
</evidence>
<dbReference type="InterPro" id="IPR029058">
    <property type="entry name" value="AB_hydrolase_fold"/>
</dbReference>
<evidence type="ECO:0000256" key="2">
    <source>
        <dbReference type="ARBA" id="ARBA00022801"/>
    </source>
</evidence>
<dbReference type="RefSeq" id="XP_031000365.1">
    <property type="nucleotide sequence ID" value="XM_031136709.1"/>
</dbReference>
<evidence type="ECO:0000313" key="6">
    <source>
        <dbReference type="Proteomes" id="UP000319257"/>
    </source>
</evidence>
<dbReference type="InterPro" id="IPR013595">
    <property type="entry name" value="Pept_S33_TAP-like_C"/>
</dbReference>
<keyword evidence="2" id="KW-0378">Hydrolase</keyword>
<evidence type="ECO:0000313" key="5">
    <source>
        <dbReference type="EMBL" id="TPX18654.1"/>
    </source>
</evidence>
<name>A0A507BIR4_9PEZI</name>
<keyword evidence="3" id="KW-0732">Signal</keyword>
<reference evidence="5 6" key="1">
    <citation type="submission" date="2019-06" db="EMBL/GenBank/DDBJ databases">
        <title>Draft genome sequence of the filamentous fungus Phialemoniopsis curvata isolated from diesel fuel.</title>
        <authorList>
            <person name="Varaljay V.A."/>
            <person name="Lyon W.J."/>
            <person name="Crouch A.L."/>
            <person name="Drake C.E."/>
            <person name="Hollomon J.M."/>
            <person name="Nadeau L.J."/>
            <person name="Nunn H.S."/>
            <person name="Stevenson B.S."/>
            <person name="Bojanowski C.L."/>
            <person name="Crookes-Goodson W.J."/>
        </authorList>
    </citation>
    <scope>NUCLEOTIDE SEQUENCE [LARGE SCALE GENOMIC DNA]</scope>
    <source>
        <strain evidence="5 6">D216</strain>
    </source>
</reference>
<organism evidence="5 6">
    <name type="scientific">Thyridium curvatum</name>
    <dbReference type="NCBI Taxonomy" id="1093900"/>
    <lineage>
        <taxon>Eukaryota</taxon>
        <taxon>Fungi</taxon>
        <taxon>Dikarya</taxon>
        <taxon>Ascomycota</taxon>
        <taxon>Pezizomycotina</taxon>
        <taxon>Sordariomycetes</taxon>
        <taxon>Sordariomycetidae</taxon>
        <taxon>Thyridiales</taxon>
        <taxon>Thyridiaceae</taxon>
        <taxon>Thyridium</taxon>
    </lineage>
</organism>
<evidence type="ECO:0000256" key="3">
    <source>
        <dbReference type="SAM" id="SignalP"/>
    </source>
</evidence>
<dbReference type="GeneID" id="41969958"/>
<comment type="caution">
    <text evidence="5">The sequence shown here is derived from an EMBL/GenBank/DDBJ whole genome shotgun (WGS) entry which is preliminary data.</text>
</comment>
<feature type="signal peptide" evidence="3">
    <location>
        <begin position="1"/>
        <end position="16"/>
    </location>
</feature>